<dbReference type="AlphaFoldDB" id="A0A6N7QYL9"/>
<evidence type="ECO:0000313" key="2">
    <source>
        <dbReference type="Proteomes" id="UP000435187"/>
    </source>
</evidence>
<keyword evidence="2" id="KW-1185">Reference proteome</keyword>
<evidence type="ECO:0000313" key="1">
    <source>
        <dbReference type="EMBL" id="MRI65975.1"/>
    </source>
</evidence>
<comment type="caution">
    <text evidence="1">The sequence shown here is derived from an EMBL/GenBank/DDBJ whole genome shotgun (WGS) entry which is preliminary data.</text>
</comment>
<organism evidence="1 2">
    <name type="scientific">Gracilibacillus thailandensis</name>
    <dbReference type="NCBI Taxonomy" id="563735"/>
    <lineage>
        <taxon>Bacteria</taxon>
        <taxon>Bacillati</taxon>
        <taxon>Bacillota</taxon>
        <taxon>Bacilli</taxon>
        <taxon>Bacillales</taxon>
        <taxon>Bacillaceae</taxon>
        <taxon>Gracilibacillus</taxon>
    </lineage>
</organism>
<name>A0A6N7QYL9_9BACI</name>
<accession>A0A6N7QYL9</accession>
<dbReference type="RefSeq" id="WP_153834748.1">
    <property type="nucleotide sequence ID" value="NZ_JBHUMW010000022.1"/>
</dbReference>
<reference evidence="1 2" key="1">
    <citation type="submission" date="2019-10" db="EMBL/GenBank/DDBJ databases">
        <title>Gracilibacillus salitolerans sp. nov., a moderate halophile isolated from a saline soil in northwest China.</title>
        <authorList>
            <person name="Gan L."/>
        </authorList>
    </citation>
    <scope>NUCLEOTIDE SEQUENCE [LARGE SCALE GENOMIC DNA]</scope>
    <source>
        <strain evidence="1 2">TP2-8</strain>
    </source>
</reference>
<proteinExistence type="predicted"/>
<dbReference type="Proteomes" id="UP000435187">
    <property type="component" value="Unassembled WGS sequence"/>
</dbReference>
<dbReference type="EMBL" id="WJEE01000010">
    <property type="protein sequence ID" value="MRI65975.1"/>
    <property type="molecule type" value="Genomic_DNA"/>
</dbReference>
<protein>
    <submittedName>
        <fullName evidence="1">Uncharacterized protein</fullName>
    </submittedName>
</protein>
<sequence>MEDQHIFQDVMGIKPNQQLIENLLASIDTVIQHNSPLDQMRIVKDPILADIFFEEIRDYVEKRKSYFQSDVPYYLNQFQYV</sequence>
<gene>
    <name evidence="1" type="ORF">GH885_06415</name>
</gene>